<protein>
    <recommendedName>
        <fullName evidence="1">DUF7578 domain-containing protein</fullName>
    </recommendedName>
</protein>
<accession>A0A3L6L2N7</accession>
<organism evidence="2">
    <name type="scientific">Trypanosoma brucei equiperdum</name>
    <dbReference type="NCBI Taxonomy" id="630700"/>
    <lineage>
        <taxon>Eukaryota</taxon>
        <taxon>Discoba</taxon>
        <taxon>Euglenozoa</taxon>
        <taxon>Kinetoplastea</taxon>
        <taxon>Metakinetoplastina</taxon>
        <taxon>Trypanosomatida</taxon>
        <taxon>Trypanosomatidae</taxon>
        <taxon>Trypanosoma</taxon>
    </lineage>
</organism>
<reference evidence="2" key="1">
    <citation type="submission" date="2018-09" db="EMBL/GenBank/DDBJ databases">
        <title>whole genome sequence of T. equiperdum IVM-t1 strain.</title>
        <authorList>
            <person name="Suganuma K."/>
        </authorList>
    </citation>
    <scope>NUCLEOTIDE SEQUENCE [LARGE SCALE GENOMIC DNA]</scope>
    <source>
        <strain evidence="2">IVM-t1</strain>
    </source>
</reference>
<name>A0A3L6L2N7_9TRYP</name>
<dbReference type="NCBIfam" id="TIGR01631">
    <property type="entry name" value="Trypano_RHS"/>
    <property type="match status" value="1"/>
</dbReference>
<gene>
    <name evidence="2" type="ORF">DPX39_080058700</name>
</gene>
<dbReference type="InterPro" id="IPR056000">
    <property type="entry name" value="DUF7578"/>
</dbReference>
<evidence type="ECO:0000313" key="2">
    <source>
        <dbReference type="EMBL" id="RHW70892.1"/>
    </source>
</evidence>
<dbReference type="Proteomes" id="UP000266743">
    <property type="component" value="Chromosome 8"/>
</dbReference>
<dbReference type="Pfam" id="PF24466">
    <property type="entry name" value="DUF7578"/>
    <property type="match status" value="1"/>
</dbReference>
<dbReference type="InterPro" id="IPR006518">
    <property type="entry name" value="Trypano_RHS"/>
</dbReference>
<dbReference type="AlphaFoldDB" id="A0A3L6L2N7"/>
<evidence type="ECO:0000259" key="1">
    <source>
        <dbReference type="Pfam" id="PF24466"/>
    </source>
</evidence>
<dbReference type="EMBL" id="QSBY01000008">
    <property type="protein sequence ID" value="RHW70892.1"/>
    <property type="molecule type" value="Genomic_DNA"/>
</dbReference>
<comment type="caution">
    <text evidence="2">The sequence shown here is derived from an EMBL/GenBank/DDBJ whole genome shotgun (WGS) entry which is preliminary data.</text>
</comment>
<proteinExistence type="predicted"/>
<feature type="domain" description="DUF7578" evidence="1">
    <location>
        <begin position="1"/>
        <end position="55"/>
    </location>
</feature>
<sequence>MKLHDFLLKFLNTYDTINVAMDVFVKNPRRYIVDAEILEDIQGTDEFKTVRTAIDLSEKEIYYLRQWEEKGRGEIREFVGPVARGRLDAAVIAAKRAEKRAVQTARGAVNLEGVY</sequence>